<evidence type="ECO:0000256" key="10">
    <source>
        <dbReference type="ARBA" id="ARBA00023014"/>
    </source>
</evidence>
<evidence type="ECO:0000256" key="6">
    <source>
        <dbReference type="ARBA" id="ARBA00022723"/>
    </source>
</evidence>
<accession>A0A564ZG13</accession>
<reference evidence="13 14" key="1">
    <citation type="submission" date="2019-07" db="EMBL/GenBank/DDBJ databases">
        <authorList>
            <person name="Cremers G."/>
        </authorList>
    </citation>
    <scope>NUCLEOTIDE SEQUENCE [LARGE SCALE GENOMIC DNA]</scope>
</reference>
<proteinExistence type="inferred from homology"/>
<evidence type="ECO:0000313" key="14">
    <source>
        <dbReference type="Proteomes" id="UP000334340"/>
    </source>
</evidence>
<dbReference type="SUPFAM" id="SSF52141">
    <property type="entry name" value="Uracil-DNA glycosylase-like"/>
    <property type="match status" value="1"/>
</dbReference>
<dbReference type="PANTHER" id="PTHR33693">
    <property type="entry name" value="TYPE-5 URACIL-DNA GLYCOSYLASE"/>
    <property type="match status" value="1"/>
</dbReference>
<dbReference type="PANTHER" id="PTHR33693:SF1">
    <property type="entry name" value="TYPE-4 URACIL-DNA GLYCOSYLASE"/>
    <property type="match status" value="1"/>
</dbReference>
<dbReference type="Gene3D" id="3.40.470.10">
    <property type="entry name" value="Uracil-DNA glycosylase-like domain"/>
    <property type="match status" value="1"/>
</dbReference>
<keyword evidence="14" id="KW-1185">Reference proteome</keyword>
<evidence type="ECO:0000256" key="9">
    <source>
        <dbReference type="ARBA" id="ARBA00023004"/>
    </source>
</evidence>
<dbReference type="InterPro" id="IPR036895">
    <property type="entry name" value="Uracil-DNA_glycosylase-like_sf"/>
</dbReference>
<dbReference type="SMART" id="SM00986">
    <property type="entry name" value="UDG"/>
    <property type="match status" value="1"/>
</dbReference>
<evidence type="ECO:0000256" key="5">
    <source>
        <dbReference type="ARBA" id="ARBA00022485"/>
    </source>
</evidence>
<gene>
    <name evidence="13" type="ORF">MELA_00590</name>
</gene>
<dbReference type="GO" id="GO:0006281">
    <property type="term" value="P:DNA repair"/>
    <property type="evidence" value="ECO:0007669"/>
    <property type="project" value="UniProtKB-KW"/>
</dbReference>
<evidence type="ECO:0000256" key="7">
    <source>
        <dbReference type="ARBA" id="ARBA00022763"/>
    </source>
</evidence>
<keyword evidence="11" id="KW-0234">DNA repair</keyword>
<evidence type="ECO:0000256" key="4">
    <source>
        <dbReference type="ARBA" id="ARBA00019403"/>
    </source>
</evidence>
<dbReference type="SMART" id="SM00987">
    <property type="entry name" value="UreE_C"/>
    <property type="match status" value="1"/>
</dbReference>
<dbReference type="GO" id="GO:0051539">
    <property type="term" value="F:4 iron, 4 sulfur cluster binding"/>
    <property type="evidence" value="ECO:0007669"/>
    <property type="project" value="UniProtKB-KW"/>
</dbReference>
<protein>
    <recommendedName>
        <fullName evidence="4">Type-4 uracil-DNA glycosylase</fullName>
        <ecNumber evidence="3">3.2.2.27</ecNumber>
    </recommendedName>
</protein>
<evidence type="ECO:0000256" key="11">
    <source>
        <dbReference type="ARBA" id="ARBA00023204"/>
    </source>
</evidence>
<evidence type="ECO:0000256" key="8">
    <source>
        <dbReference type="ARBA" id="ARBA00022801"/>
    </source>
</evidence>
<dbReference type="CDD" id="cd10030">
    <property type="entry name" value="UDG-F4_TTUDGA_SPO1dp_like"/>
    <property type="match status" value="1"/>
</dbReference>
<dbReference type="GO" id="GO:0004844">
    <property type="term" value="F:uracil DNA N-glycosylase activity"/>
    <property type="evidence" value="ECO:0007669"/>
    <property type="project" value="UniProtKB-EC"/>
</dbReference>
<keyword evidence="5" id="KW-0004">4Fe-4S</keyword>
<dbReference type="InterPro" id="IPR051536">
    <property type="entry name" value="UDG_Type-4/5"/>
</dbReference>
<evidence type="ECO:0000313" key="13">
    <source>
        <dbReference type="EMBL" id="VUZ84224.1"/>
    </source>
</evidence>
<organism evidence="13 14">
    <name type="scientific">Candidatus Methylomirabilis lanthanidiphila</name>
    <dbReference type="NCBI Taxonomy" id="2211376"/>
    <lineage>
        <taxon>Bacteria</taxon>
        <taxon>Candidatus Methylomirabilota</taxon>
        <taxon>Candidatus Methylomirabilia</taxon>
        <taxon>Candidatus Methylomirabilales</taxon>
        <taxon>Candidatus Methylomirabilaceae</taxon>
        <taxon>Candidatus Methylomirabilis</taxon>
    </lineage>
</organism>
<evidence type="ECO:0000256" key="1">
    <source>
        <dbReference type="ARBA" id="ARBA00001400"/>
    </source>
</evidence>
<keyword evidence="8" id="KW-0378">Hydrolase</keyword>
<feature type="domain" description="Uracil-DNA glycosylase-like" evidence="12">
    <location>
        <begin position="76"/>
        <end position="222"/>
    </location>
</feature>
<dbReference type="Proteomes" id="UP000334340">
    <property type="component" value="Unassembled WGS sequence"/>
</dbReference>
<dbReference type="EC" id="3.2.2.27" evidence="3"/>
<dbReference type="NCBIfam" id="TIGR00758">
    <property type="entry name" value="UDG_fam4"/>
    <property type="match status" value="1"/>
</dbReference>
<keyword evidence="10" id="KW-0411">Iron-sulfur</keyword>
<keyword evidence="6" id="KW-0479">Metal-binding</keyword>
<name>A0A564ZG13_9BACT</name>
<dbReference type="InterPro" id="IPR005122">
    <property type="entry name" value="Uracil-DNA_glycosylase-like"/>
</dbReference>
<evidence type="ECO:0000256" key="2">
    <source>
        <dbReference type="ARBA" id="ARBA00006521"/>
    </source>
</evidence>
<evidence type="ECO:0000256" key="3">
    <source>
        <dbReference type="ARBA" id="ARBA00012030"/>
    </source>
</evidence>
<keyword evidence="9" id="KW-0408">Iron</keyword>
<keyword evidence="7" id="KW-0227">DNA damage</keyword>
<evidence type="ECO:0000259" key="12">
    <source>
        <dbReference type="SMART" id="SM00986"/>
    </source>
</evidence>
<dbReference type="AlphaFoldDB" id="A0A564ZG13"/>
<dbReference type="EMBL" id="CABIKM010000009">
    <property type="protein sequence ID" value="VUZ84224.1"/>
    <property type="molecule type" value="Genomic_DNA"/>
</dbReference>
<sequence>MSETVGVDIEELRELIRQTRAHVRRQQLLGVERLYVAWPEHPGKPPEPSSTLAQVRQTLGECTRCKLHTGRKTIVFGVGNPQAWLVFVGEAPGADEDQQGEPFVGRAGQLLTRILEAMKLTREQVYICNIIKCRPPANRNPEPDEIAACEPFLVAQLQAIKPKLICALGTFAAQALLRTKEPISKLRGRFHDYHGIPVLPTFHPAYLLRNPHEKKTVWEDMKRLMREYEQLSNTEPLASAPEFS</sequence>
<dbReference type="GO" id="GO:0046872">
    <property type="term" value="F:metal ion binding"/>
    <property type="evidence" value="ECO:0007669"/>
    <property type="project" value="UniProtKB-KW"/>
</dbReference>
<dbReference type="Pfam" id="PF03167">
    <property type="entry name" value="UDG"/>
    <property type="match status" value="1"/>
</dbReference>
<comment type="catalytic activity">
    <reaction evidence="1">
        <text>Hydrolyzes single-stranded DNA or mismatched double-stranded DNA and polynucleotides, releasing free uracil.</text>
        <dbReference type="EC" id="3.2.2.27"/>
    </reaction>
</comment>
<comment type="similarity">
    <text evidence="2">Belongs to the uracil-DNA glycosylase (UDG) superfamily. Type 4 (UDGa) family.</text>
</comment>
<dbReference type="InterPro" id="IPR005273">
    <property type="entry name" value="Ura-DNA_glyco_family4"/>
</dbReference>